<comment type="caution">
    <text evidence="2">The sequence shown here is derived from an EMBL/GenBank/DDBJ whole genome shotgun (WGS) entry which is preliminary data.</text>
</comment>
<organism evidence="2 3">
    <name type="scientific">Oceanicola granulosus (strain ATCC BAA-861 / DSM 15982 / KCTC 12143 / HTCC2516)</name>
    <dbReference type="NCBI Taxonomy" id="314256"/>
    <lineage>
        <taxon>Bacteria</taxon>
        <taxon>Pseudomonadati</taxon>
        <taxon>Pseudomonadota</taxon>
        <taxon>Alphaproteobacteria</taxon>
        <taxon>Rhodobacterales</taxon>
        <taxon>Roseobacteraceae</taxon>
        <taxon>Oceanicola</taxon>
    </lineage>
</organism>
<evidence type="ECO:0000313" key="3">
    <source>
        <dbReference type="Proteomes" id="UP000003635"/>
    </source>
</evidence>
<dbReference type="Pfam" id="PF06226">
    <property type="entry name" value="DUF1007"/>
    <property type="match status" value="1"/>
</dbReference>
<accession>Q2CF20</accession>
<protein>
    <recommendedName>
        <fullName evidence="4">Polyphosphate kinase</fullName>
    </recommendedName>
</protein>
<dbReference type="Proteomes" id="UP000003635">
    <property type="component" value="Unassembled WGS sequence"/>
</dbReference>
<evidence type="ECO:0000313" key="2">
    <source>
        <dbReference type="EMBL" id="EAR51307.1"/>
    </source>
</evidence>
<dbReference type="AlphaFoldDB" id="Q2CF20"/>
<evidence type="ECO:0008006" key="4">
    <source>
        <dbReference type="Google" id="ProtNLM"/>
    </source>
</evidence>
<gene>
    <name evidence="2" type="ORF">OG2516_17800</name>
</gene>
<keyword evidence="1" id="KW-0732">Signal</keyword>
<dbReference type="HOGENOM" id="CLU_088941_0_2_5"/>
<proteinExistence type="predicted"/>
<feature type="chain" id="PRO_5004207198" description="Polyphosphate kinase" evidence="1">
    <location>
        <begin position="23"/>
        <end position="222"/>
    </location>
</feature>
<name>Q2CF20_OCEGH</name>
<dbReference type="EMBL" id="AAOT01000014">
    <property type="protein sequence ID" value="EAR51307.1"/>
    <property type="molecule type" value="Genomic_DNA"/>
</dbReference>
<reference evidence="2 3" key="1">
    <citation type="journal article" date="2010" name="J. Bacteriol.">
        <title>Genome sequences of Oceanicola granulosus HTCC2516(T) and Oceanicola batsensis HTCC2597(TDelta).</title>
        <authorList>
            <person name="Thrash J.C."/>
            <person name="Cho J.C."/>
            <person name="Vergin K.L."/>
            <person name="Giovannoni S.J."/>
        </authorList>
    </citation>
    <scope>NUCLEOTIDE SEQUENCE [LARGE SCALE GENOMIC DNA]</scope>
    <source>
        <strain evidence="3">ATCC BAA-861 / DSM 15982 / KCTC 12143 / HTCC2516</strain>
    </source>
</reference>
<dbReference type="eggNOG" id="COG3683">
    <property type="taxonomic scope" value="Bacteria"/>
</dbReference>
<evidence type="ECO:0000256" key="1">
    <source>
        <dbReference type="SAM" id="SignalP"/>
    </source>
</evidence>
<keyword evidence="3" id="KW-1185">Reference proteome</keyword>
<dbReference type="STRING" id="314256.OG2516_17800"/>
<dbReference type="InterPro" id="IPR010412">
    <property type="entry name" value="DUF1007"/>
</dbReference>
<sequence length="222" mass="23840">MTLRAQLSALALFLALPGAAPAHPHVFIDAGFELVFDEDGRLEAVRIEWAYDDFYSLMLIEENGLDADGDGIPEQAALDAYAGGDVDWAAGFPGDFTIEKDGAALALDGPVAHEARFEDGRYVTSHVRPLAEPLDPTGGRVVARAYDPTYFVAYDVPGEPAVIGRDDCALRRDRADREAAEQAYGEELAAIDMTADPFEEIDLPDIGVLFADAFVLTCAASS</sequence>
<feature type="signal peptide" evidence="1">
    <location>
        <begin position="1"/>
        <end position="22"/>
    </location>
</feature>